<protein>
    <submittedName>
        <fullName evidence="7">Substrate-binding domain-containing protein</fullName>
    </submittedName>
</protein>
<keyword evidence="4" id="KW-0804">Transcription</keyword>
<dbReference type="AlphaFoldDB" id="A0A5C8PB30"/>
<dbReference type="InterPro" id="IPR001387">
    <property type="entry name" value="Cro/C1-type_HTH"/>
</dbReference>
<evidence type="ECO:0000259" key="6">
    <source>
        <dbReference type="PROSITE" id="PS50943"/>
    </source>
</evidence>
<dbReference type="InterPro" id="IPR010982">
    <property type="entry name" value="Lambda_DNA-bd_dom_sf"/>
</dbReference>
<dbReference type="Pfam" id="PF13377">
    <property type="entry name" value="Peripla_BP_3"/>
    <property type="match status" value="1"/>
</dbReference>
<feature type="domain" description="HTH lacI-type" evidence="5">
    <location>
        <begin position="8"/>
        <end position="62"/>
    </location>
</feature>
<dbReference type="OrthoDB" id="8433438at2"/>
<proteinExistence type="predicted"/>
<dbReference type="EMBL" id="VDUZ01000059">
    <property type="protein sequence ID" value="TXL70462.1"/>
    <property type="molecule type" value="Genomic_DNA"/>
</dbReference>
<dbReference type="InterPro" id="IPR028082">
    <property type="entry name" value="Peripla_BP_I"/>
</dbReference>
<keyword evidence="1" id="KW-0678">Repressor</keyword>
<name>A0A5C8PB30_9HYPH</name>
<feature type="domain" description="HTH cro/C1-type" evidence="6">
    <location>
        <begin position="9"/>
        <end position="30"/>
    </location>
</feature>
<dbReference type="PANTHER" id="PTHR30146">
    <property type="entry name" value="LACI-RELATED TRANSCRIPTIONAL REPRESSOR"/>
    <property type="match status" value="1"/>
</dbReference>
<organism evidence="7 8">
    <name type="scientific">Vineibacter terrae</name>
    <dbReference type="NCBI Taxonomy" id="2586908"/>
    <lineage>
        <taxon>Bacteria</taxon>
        <taxon>Pseudomonadati</taxon>
        <taxon>Pseudomonadota</taxon>
        <taxon>Alphaproteobacteria</taxon>
        <taxon>Hyphomicrobiales</taxon>
        <taxon>Vineibacter</taxon>
    </lineage>
</organism>
<sequence length="330" mass="35856">MSTKHRAPTQRDVARAAGVSQAAVSRWISGHGYVASDVRERIVKAVADLNYEPHPLARGLSSGTSDIIAIVLSNITNPWYPIVLDRITHVLQDLRLQVLLFNAAPPQSVDDVLPSVLRYRVKGVIITTAALSSRAALMCADQGVPVVLFNRSTRAGGVHSVSCDNADGGRMAADVLVRAGARRLGFIGGQHEASTSADRQRGFTEQLAEWGIELVAATDREFTYNWGFEATLELFSRHPQIDGLFCADDEIASGAVDALRYKLKKSIPDMVKVIGFDDHPVASNAAYQLTTIRQPVDEMIENALDMLLKGDMASPSLRLLKGELIKRASV</sequence>
<dbReference type="Pfam" id="PF00356">
    <property type="entry name" value="LacI"/>
    <property type="match status" value="1"/>
</dbReference>
<dbReference type="Gene3D" id="1.10.260.40">
    <property type="entry name" value="lambda repressor-like DNA-binding domains"/>
    <property type="match status" value="1"/>
</dbReference>
<dbReference type="GO" id="GO:0000976">
    <property type="term" value="F:transcription cis-regulatory region binding"/>
    <property type="evidence" value="ECO:0007669"/>
    <property type="project" value="TreeGrafter"/>
</dbReference>
<dbReference type="SUPFAM" id="SSF47413">
    <property type="entry name" value="lambda repressor-like DNA-binding domains"/>
    <property type="match status" value="1"/>
</dbReference>
<dbReference type="Gene3D" id="3.40.50.2300">
    <property type="match status" value="2"/>
</dbReference>
<evidence type="ECO:0000256" key="2">
    <source>
        <dbReference type="ARBA" id="ARBA00023015"/>
    </source>
</evidence>
<dbReference type="PROSITE" id="PS50943">
    <property type="entry name" value="HTH_CROC1"/>
    <property type="match status" value="1"/>
</dbReference>
<dbReference type="SMART" id="SM00354">
    <property type="entry name" value="HTH_LACI"/>
    <property type="match status" value="1"/>
</dbReference>
<evidence type="ECO:0000256" key="1">
    <source>
        <dbReference type="ARBA" id="ARBA00022491"/>
    </source>
</evidence>
<evidence type="ECO:0000256" key="4">
    <source>
        <dbReference type="ARBA" id="ARBA00023163"/>
    </source>
</evidence>
<reference evidence="7 8" key="1">
    <citation type="submission" date="2019-06" db="EMBL/GenBank/DDBJ databases">
        <title>New taxonomy in bacterial strain CC-CFT640, isolated from vineyard.</title>
        <authorList>
            <person name="Lin S.-Y."/>
            <person name="Tsai C.-F."/>
            <person name="Young C.-C."/>
        </authorList>
    </citation>
    <scope>NUCLEOTIDE SEQUENCE [LARGE SCALE GENOMIC DNA]</scope>
    <source>
        <strain evidence="7 8">CC-CFT640</strain>
    </source>
</reference>
<dbReference type="CDD" id="cd06278">
    <property type="entry name" value="PBP1_LacI-like"/>
    <property type="match status" value="1"/>
</dbReference>
<keyword evidence="8" id="KW-1185">Reference proteome</keyword>
<keyword evidence="3" id="KW-0238">DNA-binding</keyword>
<keyword evidence="2" id="KW-0805">Transcription regulation</keyword>
<dbReference type="InterPro" id="IPR046335">
    <property type="entry name" value="LacI/GalR-like_sensor"/>
</dbReference>
<evidence type="ECO:0000256" key="3">
    <source>
        <dbReference type="ARBA" id="ARBA00023125"/>
    </source>
</evidence>
<dbReference type="GO" id="GO:0003700">
    <property type="term" value="F:DNA-binding transcription factor activity"/>
    <property type="evidence" value="ECO:0007669"/>
    <property type="project" value="TreeGrafter"/>
</dbReference>
<comment type="caution">
    <text evidence="7">The sequence shown here is derived from an EMBL/GenBank/DDBJ whole genome shotgun (WGS) entry which is preliminary data.</text>
</comment>
<dbReference type="PROSITE" id="PS50932">
    <property type="entry name" value="HTH_LACI_2"/>
    <property type="match status" value="1"/>
</dbReference>
<evidence type="ECO:0000259" key="5">
    <source>
        <dbReference type="PROSITE" id="PS50932"/>
    </source>
</evidence>
<dbReference type="Proteomes" id="UP000321638">
    <property type="component" value="Unassembled WGS sequence"/>
</dbReference>
<accession>A0A5C8PB30</accession>
<evidence type="ECO:0000313" key="7">
    <source>
        <dbReference type="EMBL" id="TXL70462.1"/>
    </source>
</evidence>
<gene>
    <name evidence="7" type="ORF">FHP25_34495</name>
</gene>
<evidence type="ECO:0000313" key="8">
    <source>
        <dbReference type="Proteomes" id="UP000321638"/>
    </source>
</evidence>
<dbReference type="CDD" id="cd01392">
    <property type="entry name" value="HTH_LacI"/>
    <property type="match status" value="1"/>
</dbReference>
<dbReference type="SUPFAM" id="SSF53822">
    <property type="entry name" value="Periplasmic binding protein-like I"/>
    <property type="match status" value="1"/>
</dbReference>
<dbReference type="PANTHER" id="PTHR30146:SF95">
    <property type="entry name" value="RIBOSE OPERON REPRESSOR"/>
    <property type="match status" value="1"/>
</dbReference>
<dbReference type="InterPro" id="IPR000843">
    <property type="entry name" value="HTH_LacI"/>
</dbReference>